<feature type="binding site" evidence="4">
    <location>
        <begin position="90"/>
        <end position="95"/>
    </location>
    <ligand>
        <name>acetyl-CoA</name>
        <dbReference type="ChEBI" id="CHEBI:57288"/>
    </ligand>
</feature>
<protein>
    <submittedName>
        <fullName evidence="6">GNAT family N-acetyltransferase</fullName>
    </submittedName>
</protein>
<dbReference type="RefSeq" id="WP_345727462.1">
    <property type="nucleotide sequence ID" value="NZ_BAAAYN010000011.1"/>
</dbReference>
<dbReference type="InterPro" id="IPR016181">
    <property type="entry name" value="Acyl_CoA_acyltransferase"/>
</dbReference>
<dbReference type="EMBL" id="BAAAYN010000011">
    <property type="protein sequence ID" value="GAA3385080.1"/>
    <property type="molecule type" value="Genomic_DNA"/>
</dbReference>
<evidence type="ECO:0000256" key="4">
    <source>
        <dbReference type="HAMAP-Rule" id="MF_01812"/>
    </source>
</evidence>
<dbReference type="SUPFAM" id="SSF55729">
    <property type="entry name" value="Acyl-CoA N-acyltransferases (Nat)"/>
    <property type="match status" value="1"/>
</dbReference>
<dbReference type="PROSITE" id="PS51186">
    <property type="entry name" value="GNAT"/>
    <property type="match status" value="1"/>
</dbReference>
<evidence type="ECO:0000313" key="6">
    <source>
        <dbReference type="EMBL" id="GAA3385080.1"/>
    </source>
</evidence>
<name>A0ABP6STM7_9ACTN</name>
<dbReference type="InterPro" id="IPR022902">
    <property type="entry name" value="NAcTrfase_Eis"/>
</dbReference>
<dbReference type="InterPro" id="IPR000182">
    <property type="entry name" value="GNAT_dom"/>
</dbReference>
<comment type="caution">
    <text evidence="6">The sequence shown here is derived from an EMBL/GenBank/DDBJ whole genome shotgun (WGS) entry which is preliminary data.</text>
</comment>
<dbReference type="Gene3D" id="3.40.630.30">
    <property type="match status" value="2"/>
</dbReference>
<dbReference type="HAMAP" id="MF_01812">
    <property type="entry name" value="Eis"/>
    <property type="match status" value="1"/>
</dbReference>
<dbReference type="InterPro" id="IPR051554">
    <property type="entry name" value="Acetyltransferase_Eis"/>
</dbReference>
<evidence type="ECO:0000259" key="5">
    <source>
        <dbReference type="PROSITE" id="PS51186"/>
    </source>
</evidence>
<dbReference type="InterPro" id="IPR025559">
    <property type="entry name" value="Eis_dom"/>
</dbReference>
<dbReference type="Pfam" id="PF13527">
    <property type="entry name" value="Acetyltransf_9"/>
    <property type="match status" value="1"/>
</dbReference>
<evidence type="ECO:0000313" key="7">
    <source>
        <dbReference type="Proteomes" id="UP001501676"/>
    </source>
</evidence>
<feature type="binding site" evidence="4">
    <location>
        <begin position="118"/>
        <end position="119"/>
    </location>
    <ligand>
        <name>acetyl-CoA</name>
        <dbReference type="ChEBI" id="CHEBI:57288"/>
    </ligand>
</feature>
<sequence length="393" mass="42162">MSVEIRPLRHPEESGRALRTFLKAMVGLPPAMLDADPAEVLEPGRYLGAVVDGAIVGGADSYTGWLVVPGGRRLPHAAVTHIGVLPTHTRRGIVTGLVSRQLEDIAARGEPVATLRASEAVIYERFGYGVASCSAEYRIARRRAVLRESVPTGGPVRLVEVGEAGELLPEIYAAAGWVGAVRRADQWWVSHRPGPGAQLAVHGPEGAEDGYLVFHPVNTAEWWSGAERTIVVDDLVAHTPEAYAGLLQYLLRVDLVDTIVLGGRPVDDPLPTLFRDRRAVTVGSIRDETWLRLVDVGAALAARSYSDAAPVTIEVTDDVLPANTGRYRLDGSRTDDPADLSLDVAALAAVYLGGTRWWQLALAGRVAEHTPGALTRADDLFATPRAPHSGTIF</sequence>
<organism evidence="6 7">
    <name type="scientific">Cryptosporangium minutisporangium</name>
    <dbReference type="NCBI Taxonomy" id="113569"/>
    <lineage>
        <taxon>Bacteria</taxon>
        <taxon>Bacillati</taxon>
        <taxon>Actinomycetota</taxon>
        <taxon>Actinomycetes</taxon>
        <taxon>Cryptosporangiales</taxon>
        <taxon>Cryptosporangiaceae</taxon>
        <taxon>Cryptosporangium</taxon>
    </lineage>
</organism>
<dbReference type="SUPFAM" id="SSF55718">
    <property type="entry name" value="SCP-like"/>
    <property type="match status" value="1"/>
</dbReference>
<dbReference type="Pfam" id="PF13530">
    <property type="entry name" value="SCP2_2"/>
    <property type="match status" value="1"/>
</dbReference>
<dbReference type="Proteomes" id="UP001501676">
    <property type="component" value="Unassembled WGS sequence"/>
</dbReference>
<dbReference type="PANTHER" id="PTHR37817">
    <property type="entry name" value="N-ACETYLTRANSFERASE EIS"/>
    <property type="match status" value="1"/>
</dbReference>
<keyword evidence="7" id="KW-1185">Reference proteome</keyword>
<reference evidence="7" key="1">
    <citation type="journal article" date="2019" name="Int. J. Syst. Evol. Microbiol.">
        <title>The Global Catalogue of Microorganisms (GCM) 10K type strain sequencing project: providing services to taxonomists for standard genome sequencing and annotation.</title>
        <authorList>
            <consortium name="The Broad Institute Genomics Platform"/>
            <consortium name="The Broad Institute Genome Sequencing Center for Infectious Disease"/>
            <person name="Wu L."/>
            <person name="Ma J."/>
        </authorList>
    </citation>
    <scope>NUCLEOTIDE SEQUENCE [LARGE SCALE GENOMIC DNA]</scope>
    <source>
        <strain evidence="7">JCM 9458</strain>
    </source>
</reference>
<dbReference type="NCBIfam" id="NF002367">
    <property type="entry name" value="PRK01346.1-4"/>
    <property type="match status" value="1"/>
</dbReference>
<dbReference type="Pfam" id="PF17668">
    <property type="entry name" value="Acetyltransf_17"/>
    <property type="match status" value="1"/>
</dbReference>
<feature type="binding site" evidence="4">
    <location>
        <begin position="82"/>
        <end position="84"/>
    </location>
    <ligand>
        <name>acetyl-CoA</name>
        <dbReference type="ChEBI" id="CHEBI:57288"/>
    </ligand>
</feature>
<keyword evidence="3 4" id="KW-0012">Acyltransferase</keyword>
<evidence type="ECO:0000256" key="3">
    <source>
        <dbReference type="ARBA" id="ARBA00023315"/>
    </source>
</evidence>
<feature type="active site" description="Proton donor" evidence="4">
    <location>
        <position position="123"/>
    </location>
</feature>
<evidence type="ECO:0000256" key="1">
    <source>
        <dbReference type="ARBA" id="ARBA00009213"/>
    </source>
</evidence>
<feature type="active site" description="Proton acceptor; via carboxylate" evidence="4">
    <location>
        <position position="393"/>
    </location>
</feature>
<gene>
    <name evidence="6" type="ORF">GCM10020369_17190</name>
</gene>
<proteinExistence type="inferred from homology"/>
<dbReference type="Gene3D" id="3.30.1050.10">
    <property type="entry name" value="SCP2 sterol-binding domain"/>
    <property type="match status" value="1"/>
</dbReference>
<comment type="similarity">
    <text evidence="1 4">Belongs to the acetyltransferase Eis family.</text>
</comment>
<keyword evidence="2 4" id="KW-0808">Transferase</keyword>
<comment type="subunit">
    <text evidence="4">Homohexamer; trimer of dimers.</text>
</comment>
<dbReference type="InterPro" id="IPR036527">
    <property type="entry name" value="SCP2_sterol-bd_dom_sf"/>
</dbReference>
<evidence type="ECO:0000256" key="2">
    <source>
        <dbReference type="ARBA" id="ARBA00022679"/>
    </source>
</evidence>
<dbReference type="PANTHER" id="PTHR37817:SF1">
    <property type="entry name" value="N-ACETYLTRANSFERASE EIS"/>
    <property type="match status" value="1"/>
</dbReference>
<dbReference type="InterPro" id="IPR041380">
    <property type="entry name" value="Acetyltransf_17"/>
</dbReference>
<feature type="domain" description="N-acetyltransferase" evidence="5">
    <location>
        <begin position="3"/>
        <end position="148"/>
    </location>
</feature>
<accession>A0ABP6STM7</accession>